<dbReference type="SUPFAM" id="SSF103473">
    <property type="entry name" value="MFS general substrate transporter"/>
    <property type="match status" value="1"/>
</dbReference>
<dbReference type="KEGG" id="bxb:DR64_7792"/>
<evidence type="ECO:0000256" key="5">
    <source>
        <dbReference type="ARBA" id="ARBA00023136"/>
    </source>
</evidence>
<feature type="transmembrane region" description="Helical" evidence="6">
    <location>
        <begin position="12"/>
        <end position="29"/>
    </location>
</feature>
<feature type="transmembrane region" description="Helical" evidence="6">
    <location>
        <begin position="281"/>
        <end position="305"/>
    </location>
</feature>
<feature type="transmembrane region" description="Helical" evidence="6">
    <location>
        <begin position="106"/>
        <end position="128"/>
    </location>
</feature>
<evidence type="ECO:0000256" key="1">
    <source>
        <dbReference type="ARBA" id="ARBA00004141"/>
    </source>
</evidence>
<evidence type="ECO:0000313" key="9">
    <source>
        <dbReference type="Proteomes" id="UP000001817"/>
    </source>
</evidence>
<feature type="transmembrane region" description="Helical" evidence="6">
    <location>
        <begin position="140"/>
        <end position="163"/>
    </location>
</feature>
<dbReference type="EMBL" id="CP000272">
    <property type="protein sequence ID" value="ABE36550.1"/>
    <property type="molecule type" value="Genomic_DNA"/>
</dbReference>
<sequence length="437" mass="47567">MRTVAQQTVRLVTRRLGVFMLVVYLLSSMDRVNVSFAALTMNDDLHFDPGIYGFGVGLFFVSYMLFQLPGAALIRRFGAARPLAIMMVAWGFCASLMSCINGRFDFYVLRFLLGLAEAGVVPAATFYLANWVPRQNLGRIMTWAALSLPMAVIIGAPLSGWLLTQHSIVHSLPGWRWMFFVEGLPTVILGVVAYFRLTESPAEVRWLTHEQREWLMRELEKDRPKQSLSTYSSGQTAGLWTVLSDRNILTIALAYFCIAMGTYGLLYWLPQVIKAASTGLSPMAVTLVSTMPWIAAAAGMLLNGWHSDRNQERCRHVATGALIGALGLILSCAFSSPWLALLGLVATGFGQGAAQGLYMAIPIDLLRGNPAAPTAFALINMIGNCAGLVGANLIGWLRNATGSFSMPIEVLAAVLVVGALLLVSLPRLTPGRQLAHQ</sequence>
<dbReference type="Gene3D" id="1.20.1250.20">
    <property type="entry name" value="MFS general substrate transporter like domains"/>
    <property type="match status" value="2"/>
</dbReference>
<proteinExistence type="predicted"/>
<dbReference type="Pfam" id="PF07690">
    <property type="entry name" value="MFS_1"/>
    <property type="match status" value="1"/>
</dbReference>
<accession>Q13H89</accession>
<evidence type="ECO:0000313" key="8">
    <source>
        <dbReference type="EMBL" id="ABE36550.1"/>
    </source>
</evidence>
<name>Q13H89_PARXL</name>
<evidence type="ECO:0000256" key="4">
    <source>
        <dbReference type="ARBA" id="ARBA00022989"/>
    </source>
</evidence>
<evidence type="ECO:0000259" key="7">
    <source>
        <dbReference type="PROSITE" id="PS50850"/>
    </source>
</evidence>
<dbReference type="PANTHER" id="PTHR43791:SF100">
    <property type="entry name" value="SUGAR TRANSPORTER"/>
    <property type="match status" value="1"/>
</dbReference>
<feature type="transmembrane region" description="Helical" evidence="6">
    <location>
        <begin position="317"/>
        <end position="336"/>
    </location>
</feature>
<evidence type="ECO:0000256" key="6">
    <source>
        <dbReference type="SAM" id="Phobius"/>
    </source>
</evidence>
<dbReference type="RefSeq" id="WP_011493806.1">
    <property type="nucleotide sequence ID" value="NC_007953.1"/>
</dbReference>
<dbReference type="KEGG" id="bxe:Bxe_C0652"/>
<dbReference type="AlphaFoldDB" id="Q13H89"/>
<dbReference type="InterPro" id="IPR020846">
    <property type="entry name" value="MFS_dom"/>
</dbReference>
<keyword evidence="4 6" id="KW-1133">Transmembrane helix</keyword>
<dbReference type="STRING" id="266265.Bxe_C0652"/>
<evidence type="ECO:0000256" key="3">
    <source>
        <dbReference type="ARBA" id="ARBA00022692"/>
    </source>
</evidence>
<comment type="subcellular location">
    <subcellularLocation>
        <location evidence="1">Membrane</location>
        <topology evidence="1">Multi-pass membrane protein</topology>
    </subcellularLocation>
</comment>
<keyword evidence="9" id="KW-1185">Reference proteome</keyword>
<dbReference type="eggNOG" id="COG2271">
    <property type="taxonomic scope" value="Bacteria"/>
</dbReference>
<dbReference type="CDD" id="cd17319">
    <property type="entry name" value="MFS_ExuT_GudP_like"/>
    <property type="match status" value="1"/>
</dbReference>
<feature type="transmembrane region" description="Helical" evidence="6">
    <location>
        <begin position="78"/>
        <end position="100"/>
    </location>
</feature>
<feature type="transmembrane region" description="Helical" evidence="6">
    <location>
        <begin position="175"/>
        <end position="195"/>
    </location>
</feature>
<dbReference type="Proteomes" id="UP000001817">
    <property type="component" value="Chromosome 3"/>
</dbReference>
<dbReference type="InterPro" id="IPR036259">
    <property type="entry name" value="MFS_trans_sf"/>
</dbReference>
<reference evidence="8 9" key="1">
    <citation type="journal article" date="2006" name="Proc. Natl. Acad. Sci. U.S.A.">
        <title>Burkholderia xenovorans LB400 harbors a multi-replicon, 9.73-Mbp genome shaped for versatility.</title>
        <authorList>
            <person name="Chain P.S."/>
            <person name="Denef V.J."/>
            <person name="Konstantinidis K.T."/>
            <person name="Vergez L.M."/>
            <person name="Agullo L."/>
            <person name="Reyes V.L."/>
            <person name="Hauser L."/>
            <person name="Cordova M."/>
            <person name="Gomez L."/>
            <person name="Gonzalez M."/>
            <person name="Land M."/>
            <person name="Lao V."/>
            <person name="Larimer F."/>
            <person name="LiPuma J.J."/>
            <person name="Mahenthiralingam E."/>
            <person name="Malfatti S.A."/>
            <person name="Marx C.J."/>
            <person name="Parnell J.J."/>
            <person name="Ramette A."/>
            <person name="Richardson P."/>
            <person name="Seeger M."/>
            <person name="Smith D."/>
            <person name="Spilker T."/>
            <person name="Sul W.J."/>
            <person name="Tsoi T.V."/>
            <person name="Ulrich L.E."/>
            <person name="Zhulin I.B."/>
            <person name="Tiedje J.M."/>
        </authorList>
    </citation>
    <scope>NUCLEOTIDE SEQUENCE [LARGE SCALE GENOMIC DNA]</scope>
    <source>
        <strain evidence="8 9">LB400</strain>
    </source>
</reference>
<dbReference type="OrthoDB" id="5441967at2"/>
<keyword evidence="2" id="KW-0813">Transport</keyword>
<protein>
    <submittedName>
        <fullName evidence="8">Major facilitator superfamily (MFS) anion(Tartrate)/cation symporter</fullName>
    </submittedName>
</protein>
<feature type="transmembrane region" description="Helical" evidence="6">
    <location>
        <begin position="375"/>
        <end position="397"/>
    </location>
</feature>
<dbReference type="InterPro" id="IPR011701">
    <property type="entry name" value="MFS"/>
</dbReference>
<feature type="transmembrane region" description="Helical" evidence="6">
    <location>
        <begin position="403"/>
        <end position="423"/>
    </location>
</feature>
<dbReference type="FunFam" id="1.20.1250.20:FF:000018">
    <property type="entry name" value="MFS transporter permease"/>
    <property type="match status" value="1"/>
</dbReference>
<dbReference type="GO" id="GO:0022857">
    <property type="term" value="F:transmembrane transporter activity"/>
    <property type="evidence" value="ECO:0007669"/>
    <property type="project" value="InterPro"/>
</dbReference>
<keyword evidence="3 6" id="KW-0812">Transmembrane</keyword>
<gene>
    <name evidence="8" type="ORF">Bxe_C0652</name>
</gene>
<evidence type="ECO:0000256" key="2">
    <source>
        <dbReference type="ARBA" id="ARBA00022448"/>
    </source>
</evidence>
<feature type="domain" description="Major facilitator superfamily (MFS) profile" evidence="7">
    <location>
        <begin position="16"/>
        <end position="430"/>
    </location>
</feature>
<keyword evidence="5 6" id="KW-0472">Membrane</keyword>
<feature type="transmembrane region" description="Helical" evidence="6">
    <location>
        <begin position="49"/>
        <end position="66"/>
    </location>
</feature>
<dbReference type="PANTHER" id="PTHR43791">
    <property type="entry name" value="PERMEASE-RELATED"/>
    <property type="match status" value="1"/>
</dbReference>
<dbReference type="PROSITE" id="PS50850">
    <property type="entry name" value="MFS"/>
    <property type="match status" value="1"/>
</dbReference>
<feature type="transmembrane region" description="Helical" evidence="6">
    <location>
        <begin position="248"/>
        <end position="269"/>
    </location>
</feature>
<dbReference type="GO" id="GO:0005886">
    <property type="term" value="C:plasma membrane"/>
    <property type="evidence" value="ECO:0007669"/>
    <property type="project" value="TreeGrafter"/>
</dbReference>
<organism evidence="8 9">
    <name type="scientific">Paraburkholderia xenovorans (strain LB400)</name>
    <dbReference type="NCBI Taxonomy" id="266265"/>
    <lineage>
        <taxon>Bacteria</taxon>
        <taxon>Pseudomonadati</taxon>
        <taxon>Pseudomonadota</taxon>
        <taxon>Betaproteobacteria</taxon>
        <taxon>Burkholderiales</taxon>
        <taxon>Burkholderiaceae</taxon>
        <taxon>Paraburkholderia</taxon>
    </lineage>
</organism>